<protein>
    <submittedName>
        <fullName evidence="1">Uncharacterized protein</fullName>
    </submittedName>
</protein>
<accession>A0A2U1LU25</accession>
<reference evidence="1 2" key="1">
    <citation type="journal article" date="2018" name="Mol. Plant">
        <title>The genome of Artemisia annua provides insight into the evolution of Asteraceae family and artemisinin biosynthesis.</title>
        <authorList>
            <person name="Shen Q."/>
            <person name="Zhang L."/>
            <person name="Liao Z."/>
            <person name="Wang S."/>
            <person name="Yan T."/>
            <person name="Shi P."/>
            <person name="Liu M."/>
            <person name="Fu X."/>
            <person name="Pan Q."/>
            <person name="Wang Y."/>
            <person name="Lv Z."/>
            <person name="Lu X."/>
            <person name="Zhang F."/>
            <person name="Jiang W."/>
            <person name="Ma Y."/>
            <person name="Chen M."/>
            <person name="Hao X."/>
            <person name="Li L."/>
            <person name="Tang Y."/>
            <person name="Lv G."/>
            <person name="Zhou Y."/>
            <person name="Sun X."/>
            <person name="Brodelius P.E."/>
            <person name="Rose J.K.C."/>
            <person name="Tang K."/>
        </authorList>
    </citation>
    <scope>NUCLEOTIDE SEQUENCE [LARGE SCALE GENOMIC DNA]</scope>
    <source>
        <strain evidence="2">cv. Huhao1</strain>
        <tissue evidence="1">Leaf</tissue>
    </source>
</reference>
<dbReference type="Proteomes" id="UP000245207">
    <property type="component" value="Unassembled WGS sequence"/>
</dbReference>
<name>A0A2U1LU25_ARTAN</name>
<evidence type="ECO:0000313" key="1">
    <source>
        <dbReference type="EMBL" id="PWA52506.1"/>
    </source>
</evidence>
<keyword evidence="2" id="KW-1185">Reference proteome</keyword>
<evidence type="ECO:0000313" key="2">
    <source>
        <dbReference type="Proteomes" id="UP000245207"/>
    </source>
</evidence>
<proteinExistence type="predicted"/>
<organism evidence="1 2">
    <name type="scientific">Artemisia annua</name>
    <name type="common">Sweet wormwood</name>
    <dbReference type="NCBI Taxonomy" id="35608"/>
    <lineage>
        <taxon>Eukaryota</taxon>
        <taxon>Viridiplantae</taxon>
        <taxon>Streptophyta</taxon>
        <taxon>Embryophyta</taxon>
        <taxon>Tracheophyta</taxon>
        <taxon>Spermatophyta</taxon>
        <taxon>Magnoliopsida</taxon>
        <taxon>eudicotyledons</taxon>
        <taxon>Gunneridae</taxon>
        <taxon>Pentapetalae</taxon>
        <taxon>asterids</taxon>
        <taxon>campanulids</taxon>
        <taxon>Asterales</taxon>
        <taxon>Asteraceae</taxon>
        <taxon>Asteroideae</taxon>
        <taxon>Anthemideae</taxon>
        <taxon>Artemisiinae</taxon>
        <taxon>Artemisia</taxon>
    </lineage>
</organism>
<dbReference type="EMBL" id="PKPP01007769">
    <property type="protein sequence ID" value="PWA52506.1"/>
    <property type="molecule type" value="Genomic_DNA"/>
</dbReference>
<gene>
    <name evidence="1" type="ORF">CTI12_AA455200</name>
</gene>
<dbReference type="AlphaFoldDB" id="A0A2U1LU25"/>
<comment type="caution">
    <text evidence="1">The sequence shown here is derived from an EMBL/GenBank/DDBJ whole genome shotgun (WGS) entry which is preliminary data.</text>
</comment>
<sequence length="95" mass="10729">MLQTPRYPVEGRPNEFRRMIERAETYWQQINFKYVIGNIALPMAGAHQMGWRMTEYVSDNGDGINFCGISIALPMAGAHQTGLRMTDYVSNNGDG</sequence>